<dbReference type="VEuPathDB" id="FungiDB:PV06_06465"/>
<evidence type="ECO:0000313" key="1">
    <source>
        <dbReference type="EMBL" id="KIW42976.1"/>
    </source>
</evidence>
<dbReference type="RefSeq" id="XP_016263192.1">
    <property type="nucleotide sequence ID" value="XM_016407588.1"/>
</dbReference>
<protein>
    <submittedName>
        <fullName evidence="1">Uncharacterized protein</fullName>
    </submittedName>
</protein>
<dbReference type="EMBL" id="KN847336">
    <property type="protein sequence ID" value="KIW42976.1"/>
    <property type="molecule type" value="Genomic_DNA"/>
</dbReference>
<organism evidence="1 2">
    <name type="scientific">Exophiala oligosperma</name>
    <dbReference type="NCBI Taxonomy" id="215243"/>
    <lineage>
        <taxon>Eukaryota</taxon>
        <taxon>Fungi</taxon>
        <taxon>Dikarya</taxon>
        <taxon>Ascomycota</taxon>
        <taxon>Pezizomycotina</taxon>
        <taxon>Eurotiomycetes</taxon>
        <taxon>Chaetothyriomycetidae</taxon>
        <taxon>Chaetothyriales</taxon>
        <taxon>Herpotrichiellaceae</taxon>
        <taxon>Exophiala</taxon>
    </lineage>
</organism>
<reference evidence="1 2" key="1">
    <citation type="submission" date="2015-01" db="EMBL/GenBank/DDBJ databases">
        <title>The Genome Sequence of Exophiala oligosperma CBS72588.</title>
        <authorList>
            <consortium name="The Broad Institute Genomics Platform"/>
            <person name="Cuomo C."/>
            <person name="de Hoog S."/>
            <person name="Gorbushina A."/>
            <person name="Stielow B."/>
            <person name="Teixiera M."/>
            <person name="Abouelleil A."/>
            <person name="Chapman S.B."/>
            <person name="Priest M."/>
            <person name="Young S.K."/>
            <person name="Wortman J."/>
            <person name="Nusbaum C."/>
            <person name="Birren B."/>
        </authorList>
    </citation>
    <scope>NUCLEOTIDE SEQUENCE [LARGE SCALE GENOMIC DNA]</scope>
    <source>
        <strain evidence="1 2">CBS 72588</strain>
    </source>
</reference>
<dbReference type="GeneID" id="27358539"/>
<dbReference type="Proteomes" id="UP000053342">
    <property type="component" value="Unassembled WGS sequence"/>
</dbReference>
<keyword evidence="2" id="KW-1185">Reference proteome</keyword>
<gene>
    <name evidence="1" type="ORF">PV06_06465</name>
</gene>
<accession>A0A0D2AT00</accession>
<sequence>MHSAATILQVILTDKEIQSYLCELPVYFNDMIAFTITFLCEATTKYLANTWIDNVEINAELDELVHVFHHSAAIIQPKLPLAGVMSSMRHLVGRL</sequence>
<proteinExistence type="predicted"/>
<dbReference type="HOGENOM" id="CLU_2372825_0_0_1"/>
<dbReference type="AlphaFoldDB" id="A0A0D2AT00"/>
<evidence type="ECO:0000313" key="2">
    <source>
        <dbReference type="Proteomes" id="UP000053342"/>
    </source>
</evidence>
<name>A0A0D2AT00_9EURO</name>